<dbReference type="RefSeq" id="WP_273378345.1">
    <property type="nucleotide sequence ID" value="NZ_PIUK01000026.1"/>
</dbReference>
<accession>A0A953I7N7</accession>
<dbReference type="PROSITE" id="PS50983">
    <property type="entry name" value="FE_B12_PBP"/>
    <property type="match status" value="1"/>
</dbReference>
<dbReference type="InterPro" id="IPR050902">
    <property type="entry name" value="ABC_Transporter_SBP"/>
</dbReference>
<reference evidence="6" key="1">
    <citation type="submission" date="2017-11" db="EMBL/GenBank/DDBJ databases">
        <title>Three new genomes from thermophilic consortium.</title>
        <authorList>
            <person name="Quaggio R."/>
            <person name="Amgarten D."/>
            <person name="Setubal J.C."/>
        </authorList>
    </citation>
    <scope>NUCLEOTIDE SEQUENCE</scope>
    <source>
        <strain evidence="6">ZCTH01-B2</strain>
    </source>
</reference>
<feature type="signal peptide" evidence="4">
    <location>
        <begin position="1"/>
        <end position="28"/>
    </location>
</feature>
<comment type="similarity">
    <text evidence="1">Belongs to the bacterial solute-binding protein 8 family.</text>
</comment>
<name>A0A953I7N7_SYMTR</name>
<dbReference type="CDD" id="cd01144">
    <property type="entry name" value="BtuF"/>
    <property type="match status" value="1"/>
</dbReference>
<keyword evidence="2 4" id="KW-0732">Signal</keyword>
<dbReference type="SUPFAM" id="SSF53807">
    <property type="entry name" value="Helical backbone' metal receptor"/>
    <property type="match status" value="1"/>
</dbReference>
<dbReference type="InterPro" id="IPR002491">
    <property type="entry name" value="ABC_transptr_periplasmic_BD"/>
</dbReference>
<dbReference type="GO" id="GO:0071281">
    <property type="term" value="P:cellular response to iron ion"/>
    <property type="evidence" value="ECO:0007669"/>
    <property type="project" value="TreeGrafter"/>
</dbReference>
<evidence type="ECO:0000256" key="3">
    <source>
        <dbReference type="SAM" id="MobiDB-lite"/>
    </source>
</evidence>
<protein>
    <submittedName>
        <fullName evidence="6">Cobalamin-binding protein</fullName>
    </submittedName>
</protein>
<dbReference type="NCBIfam" id="NF038402">
    <property type="entry name" value="TroA_like"/>
    <property type="match status" value="1"/>
</dbReference>
<dbReference type="Gene3D" id="3.40.50.1980">
    <property type="entry name" value="Nitrogenase molybdenum iron protein domain"/>
    <property type="match status" value="2"/>
</dbReference>
<feature type="region of interest" description="Disordered" evidence="3">
    <location>
        <begin position="26"/>
        <end position="72"/>
    </location>
</feature>
<dbReference type="PANTHER" id="PTHR30535">
    <property type="entry name" value="VITAMIN B12-BINDING PROTEIN"/>
    <property type="match status" value="1"/>
</dbReference>
<feature type="compositionally biased region" description="Gly residues" evidence="3">
    <location>
        <begin position="26"/>
        <end position="39"/>
    </location>
</feature>
<feature type="domain" description="Fe/B12 periplasmic-binding" evidence="5">
    <location>
        <begin position="94"/>
        <end position="342"/>
    </location>
</feature>
<evidence type="ECO:0000256" key="4">
    <source>
        <dbReference type="SAM" id="SignalP"/>
    </source>
</evidence>
<comment type="caution">
    <text evidence="6">The sequence shown here is derived from an EMBL/GenBank/DDBJ whole genome shotgun (WGS) entry which is preliminary data.</text>
</comment>
<organism evidence="6 7">
    <name type="scientific">Symbiobacterium thermophilum</name>
    <dbReference type="NCBI Taxonomy" id="2734"/>
    <lineage>
        <taxon>Bacteria</taxon>
        <taxon>Bacillati</taxon>
        <taxon>Bacillota</taxon>
        <taxon>Clostridia</taxon>
        <taxon>Eubacteriales</taxon>
        <taxon>Symbiobacteriaceae</taxon>
        <taxon>Symbiobacterium</taxon>
    </lineage>
</organism>
<dbReference type="InterPro" id="IPR054828">
    <property type="entry name" value="Vit_B12_bind_prot"/>
</dbReference>
<sequence>MRKQRLGALLVSALLAALLAACSGGSPGDGSGAAGGQAGGQQASVGQSTGEQTTGEPATGEQTGGQQAGDETAYPITLVDGAGREVTIDAEPQRILSLGPSATETLFALGRGDRLVGRTDWCNFPEAALEVPSVGSLFPPDYERILATEPDLVVMIEGSVDVRERLEQEYGLTVFVYAPATFEQLFAQMVTLGEALNAREAAEAMVAEIRGEVEAIEAKTASVTERPVVFYEVWPDPLLTAGPGSFIDDMIRIAGGINAAGDADSAWPPFSVEELLAADPDVIVTGSPEMAQDVLSRPGWESIKAVREGRVVGVPNEDIVVRPGPRLVEGLRWFAETLHPGLFGQ</sequence>
<dbReference type="Pfam" id="PF01497">
    <property type="entry name" value="Peripla_BP_2"/>
    <property type="match status" value="1"/>
</dbReference>
<feature type="compositionally biased region" description="Low complexity" evidence="3">
    <location>
        <begin position="40"/>
        <end position="61"/>
    </location>
</feature>
<dbReference type="PROSITE" id="PS51257">
    <property type="entry name" value="PROKAR_LIPOPROTEIN"/>
    <property type="match status" value="1"/>
</dbReference>
<dbReference type="PANTHER" id="PTHR30535:SF34">
    <property type="entry name" value="MOLYBDATE-BINDING PROTEIN MOLA"/>
    <property type="match status" value="1"/>
</dbReference>
<evidence type="ECO:0000313" key="6">
    <source>
        <dbReference type="EMBL" id="MBY6275474.1"/>
    </source>
</evidence>
<dbReference type="Proteomes" id="UP000732377">
    <property type="component" value="Unassembled WGS sequence"/>
</dbReference>
<evidence type="ECO:0000259" key="5">
    <source>
        <dbReference type="PROSITE" id="PS50983"/>
    </source>
</evidence>
<dbReference type="EMBL" id="PIUK01000026">
    <property type="protein sequence ID" value="MBY6275474.1"/>
    <property type="molecule type" value="Genomic_DNA"/>
</dbReference>
<gene>
    <name evidence="6" type="ORF">CWE10_04520</name>
</gene>
<evidence type="ECO:0000256" key="2">
    <source>
        <dbReference type="ARBA" id="ARBA00022729"/>
    </source>
</evidence>
<dbReference type="AlphaFoldDB" id="A0A953I7N7"/>
<evidence type="ECO:0000313" key="7">
    <source>
        <dbReference type="Proteomes" id="UP000732377"/>
    </source>
</evidence>
<proteinExistence type="inferred from homology"/>
<evidence type="ECO:0000256" key="1">
    <source>
        <dbReference type="ARBA" id="ARBA00008814"/>
    </source>
</evidence>
<feature type="chain" id="PRO_5039630100" evidence="4">
    <location>
        <begin position="29"/>
        <end position="345"/>
    </location>
</feature>